<organism evidence="4 5">
    <name type="scientific">Pararhizobium mangrovi</name>
    <dbReference type="NCBI Taxonomy" id="2590452"/>
    <lineage>
        <taxon>Bacteria</taxon>
        <taxon>Pseudomonadati</taxon>
        <taxon>Pseudomonadota</taxon>
        <taxon>Alphaproteobacteria</taxon>
        <taxon>Hyphomicrobiales</taxon>
        <taxon>Rhizobiaceae</taxon>
        <taxon>Rhizobium/Agrobacterium group</taxon>
        <taxon>Pararhizobium</taxon>
    </lineage>
</organism>
<dbReference type="PROSITE" id="PS51014">
    <property type="entry name" value="COBK_CBIJ"/>
    <property type="match status" value="1"/>
</dbReference>
<evidence type="ECO:0000256" key="1">
    <source>
        <dbReference type="ARBA" id="ARBA00004953"/>
    </source>
</evidence>
<gene>
    <name evidence="4" type="ORF">FJU11_03620</name>
</gene>
<dbReference type="GO" id="GO:0009236">
    <property type="term" value="P:cobalamin biosynthetic process"/>
    <property type="evidence" value="ECO:0007669"/>
    <property type="project" value="UniProtKB-UniPathway"/>
</dbReference>
<evidence type="ECO:0000313" key="4">
    <source>
        <dbReference type="EMBL" id="TPW31295.1"/>
    </source>
</evidence>
<name>A0A506UEJ2_9HYPH</name>
<proteinExistence type="predicted"/>
<dbReference type="PANTHER" id="PTHR36925:SF1">
    <property type="entry name" value="COBALT-PRECORRIN-6A REDUCTASE"/>
    <property type="match status" value="1"/>
</dbReference>
<dbReference type="RefSeq" id="WP_141165658.1">
    <property type="nucleotide sequence ID" value="NZ_VHLH01000004.1"/>
</dbReference>
<dbReference type="EC" id="1.3.1.106" evidence="4"/>
<dbReference type="GO" id="GO:0016994">
    <property type="term" value="F:precorrin-6A reductase activity"/>
    <property type="evidence" value="ECO:0007669"/>
    <property type="project" value="InterPro"/>
</dbReference>
<keyword evidence="5" id="KW-1185">Reference proteome</keyword>
<dbReference type="Pfam" id="PF02571">
    <property type="entry name" value="CbiJ"/>
    <property type="match status" value="1"/>
</dbReference>
<dbReference type="UniPathway" id="UPA00148"/>
<sequence>MRPRTVLILGGTREAFELAERLAPHAGMRVVTALAGRTRSPMRPAGEIRIGGFGGSTGLATYLRAEAVDMLVDATHPFAARISENAQKAAATTGTRRVVLVRPPWHPHDEDDWRPCARVEAAAQALPNGARAFLALGSQHLVPFAARKDCFFVVRMIDPPSEALPPENHTLVLARPGRDPNDEMRLFTEHTVSHLVCRNSGGKGAHAKLEAARHLRLPVLMIDRPPCPDGETFTDVDALVAAIA</sequence>
<dbReference type="NCBIfam" id="NF005968">
    <property type="entry name" value="PRK08057.1-2"/>
    <property type="match status" value="1"/>
</dbReference>
<dbReference type="OrthoDB" id="5183775at2"/>
<keyword evidence="2" id="KW-0169">Cobalamin biosynthesis</keyword>
<evidence type="ECO:0000256" key="3">
    <source>
        <dbReference type="ARBA" id="ARBA00023002"/>
    </source>
</evidence>
<keyword evidence="3 4" id="KW-0560">Oxidoreductase</keyword>
<dbReference type="InterPro" id="IPR003723">
    <property type="entry name" value="Precorrin-6x_reduct"/>
</dbReference>
<comment type="caution">
    <text evidence="4">The sequence shown here is derived from an EMBL/GenBank/DDBJ whole genome shotgun (WGS) entry which is preliminary data.</text>
</comment>
<dbReference type="Proteomes" id="UP000320314">
    <property type="component" value="Unassembled WGS sequence"/>
</dbReference>
<dbReference type="AlphaFoldDB" id="A0A506UEJ2"/>
<comment type="pathway">
    <text evidence="1">Cofactor biosynthesis; adenosylcobalamin biosynthesis.</text>
</comment>
<accession>A0A506UEJ2</accession>
<evidence type="ECO:0000313" key="5">
    <source>
        <dbReference type="Proteomes" id="UP000320314"/>
    </source>
</evidence>
<reference evidence="4 5" key="1">
    <citation type="submission" date="2019-06" db="EMBL/GenBank/DDBJ databases">
        <authorList>
            <person name="Li M."/>
        </authorList>
    </citation>
    <scope>NUCLEOTIDE SEQUENCE [LARGE SCALE GENOMIC DNA]</scope>
    <source>
        <strain evidence="4 5">BGMRC6574</strain>
    </source>
</reference>
<protein>
    <submittedName>
        <fullName evidence="4">Cobalt-precorrin-6A reductase</fullName>
        <ecNumber evidence="4">1.3.1.106</ecNumber>
    </submittedName>
</protein>
<dbReference type="NCBIfam" id="TIGR00715">
    <property type="entry name" value="precor6x_red"/>
    <property type="match status" value="1"/>
</dbReference>
<evidence type="ECO:0000256" key="2">
    <source>
        <dbReference type="ARBA" id="ARBA00022573"/>
    </source>
</evidence>
<dbReference type="PANTHER" id="PTHR36925">
    <property type="entry name" value="COBALT-PRECORRIN-6A REDUCTASE"/>
    <property type="match status" value="1"/>
</dbReference>
<dbReference type="EMBL" id="VHLH01000004">
    <property type="protein sequence ID" value="TPW31295.1"/>
    <property type="molecule type" value="Genomic_DNA"/>
</dbReference>